<protein>
    <submittedName>
        <fullName evidence="2">Uncharacterized protein</fullName>
    </submittedName>
</protein>
<sequence>MRKIILNARTRRYNVIIVIRERATIMRLVDETGPSSVRRRRGGGRSAADEEGEVATTRSSLLRSIRYSCGYLSKLYIYPDNENSCLGH</sequence>
<feature type="region of interest" description="Disordered" evidence="1">
    <location>
        <begin position="34"/>
        <end position="53"/>
    </location>
</feature>
<gene>
    <name evidence="2" type="ORF">GWI33_016394</name>
</gene>
<proteinExistence type="predicted"/>
<reference evidence="2" key="1">
    <citation type="submission" date="2020-08" db="EMBL/GenBank/DDBJ databases">
        <title>Genome sequencing and assembly of the red palm weevil Rhynchophorus ferrugineus.</title>
        <authorList>
            <person name="Dias G.B."/>
            <person name="Bergman C.M."/>
            <person name="Manee M."/>
        </authorList>
    </citation>
    <scope>NUCLEOTIDE SEQUENCE</scope>
    <source>
        <strain evidence="2">AA-2017</strain>
        <tissue evidence="2">Whole larva</tissue>
    </source>
</reference>
<name>A0A834M516_RHYFE</name>
<dbReference type="EMBL" id="JAACXV010014073">
    <property type="protein sequence ID" value="KAF7270673.1"/>
    <property type="molecule type" value="Genomic_DNA"/>
</dbReference>
<dbReference type="Proteomes" id="UP000625711">
    <property type="component" value="Unassembled WGS sequence"/>
</dbReference>
<evidence type="ECO:0000313" key="3">
    <source>
        <dbReference type="Proteomes" id="UP000625711"/>
    </source>
</evidence>
<organism evidence="2 3">
    <name type="scientific">Rhynchophorus ferrugineus</name>
    <name type="common">Red palm weevil</name>
    <name type="synonym">Curculio ferrugineus</name>
    <dbReference type="NCBI Taxonomy" id="354439"/>
    <lineage>
        <taxon>Eukaryota</taxon>
        <taxon>Metazoa</taxon>
        <taxon>Ecdysozoa</taxon>
        <taxon>Arthropoda</taxon>
        <taxon>Hexapoda</taxon>
        <taxon>Insecta</taxon>
        <taxon>Pterygota</taxon>
        <taxon>Neoptera</taxon>
        <taxon>Endopterygota</taxon>
        <taxon>Coleoptera</taxon>
        <taxon>Polyphaga</taxon>
        <taxon>Cucujiformia</taxon>
        <taxon>Curculionidae</taxon>
        <taxon>Dryophthorinae</taxon>
        <taxon>Rhynchophorus</taxon>
    </lineage>
</organism>
<evidence type="ECO:0000313" key="2">
    <source>
        <dbReference type="EMBL" id="KAF7270673.1"/>
    </source>
</evidence>
<evidence type="ECO:0000256" key="1">
    <source>
        <dbReference type="SAM" id="MobiDB-lite"/>
    </source>
</evidence>
<keyword evidence="3" id="KW-1185">Reference proteome</keyword>
<comment type="caution">
    <text evidence="2">The sequence shown here is derived from an EMBL/GenBank/DDBJ whole genome shotgun (WGS) entry which is preliminary data.</text>
</comment>
<dbReference type="AlphaFoldDB" id="A0A834M516"/>
<accession>A0A834M516</accession>